<dbReference type="FunFam" id="3.30.730.10:FF:000001">
    <property type="entry name" value="Ethylene-responsive transcription factor 2"/>
    <property type="match status" value="1"/>
</dbReference>
<dbReference type="RefSeq" id="XP_031378471.1">
    <property type="nucleotide sequence ID" value="XM_031522611.1"/>
</dbReference>
<protein>
    <submittedName>
        <fullName evidence="10">Ethylene-responsive transcription factor 2-like</fullName>
    </submittedName>
</protein>
<evidence type="ECO:0000256" key="7">
    <source>
        <dbReference type="SAM" id="MobiDB-lite"/>
    </source>
</evidence>
<dbReference type="PANTHER" id="PTHR31190">
    <property type="entry name" value="DNA-BINDING DOMAIN"/>
    <property type="match status" value="1"/>
</dbReference>
<keyword evidence="9" id="KW-1185">Reference proteome</keyword>
<dbReference type="AlphaFoldDB" id="A0A6P8CA71"/>
<dbReference type="CDD" id="cd00018">
    <property type="entry name" value="AP2"/>
    <property type="match status" value="1"/>
</dbReference>
<evidence type="ECO:0000313" key="9">
    <source>
        <dbReference type="Proteomes" id="UP000515151"/>
    </source>
</evidence>
<dbReference type="PRINTS" id="PR00367">
    <property type="entry name" value="ETHRSPELEMNT"/>
</dbReference>
<keyword evidence="3" id="KW-0238">DNA-binding</keyword>
<feature type="domain" description="AP2/ERF" evidence="8">
    <location>
        <begin position="217"/>
        <end position="275"/>
    </location>
</feature>
<evidence type="ECO:0000259" key="8">
    <source>
        <dbReference type="PROSITE" id="PS51032"/>
    </source>
</evidence>
<keyword evidence="4" id="KW-0804">Transcription</keyword>
<organism evidence="9 10">
    <name type="scientific">Punica granatum</name>
    <name type="common">Pomegranate</name>
    <dbReference type="NCBI Taxonomy" id="22663"/>
    <lineage>
        <taxon>Eukaryota</taxon>
        <taxon>Viridiplantae</taxon>
        <taxon>Streptophyta</taxon>
        <taxon>Embryophyta</taxon>
        <taxon>Tracheophyta</taxon>
        <taxon>Spermatophyta</taxon>
        <taxon>Magnoliopsida</taxon>
        <taxon>eudicotyledons</taxon>
        <taxon>Gunneridae</taxon>
        <taxon>Pentapetalae</taxon>
        <taxon>rosids</taxon>
        <taxon>malvids</taxon>
        <taxon>Myrtales</taxon>
        <taxon>Lythraceae</taxon>
        <taxon>Punica</taxon>
    </lineage>
</organism>
<comment type="subcellular location">
    <subcellularLocation>
        <location evidence="1">Nucleus</location>
    </subcellularLocation>
</comment>
<dbReference type="SMART" id="SM00380">
    <property type="entry name" value="AP2"/>
    <property type="match status" value="1"/>
</dbReference>
<evidence type="ECO:0000256" key="1">
    <source>
        <dbReference type="ARBA" id="ARBA00004123"/>
    </source>
</evidence>
<evidence type="ECO:0000256" key="2">
    <source>
        <dbReference type="ARBA" id="ARBA00023015"/>
    </source>
</evidence>
<accession>A0A6P8CA71</accession>
<dbReference type="InterPro" id="IPR036955">
    <property type="entry name" value="AP2/ERF_dom_sf"/>
</dbReference>
<comment type="similarity">
    <text evidence="6">Belongs to the AP2/ERF transcription factor family. ERF subfamily.</text>
</comment>
<dbReference type="Proteomes" id="UP000515151">
    <property type="component" value="Chromosome 2"/>
</dbReference>
<feature type="region of interest" description="Disordered" evidence="7">
    <location>
        <begin position="296"/>
        <end position="318"/>
    </location>
</feature>
<dbReference type="GO" id="GO:0009873">
    <property type="term" value="P:ethylene-activated signaling pathway"/>
    <property type="evidence" value="ECO:0007669"/>
    <property type="project" value="InterPro"/>
</dbReference>
<dbReference type="GeneID" id="116193866"/>
<reference evidence="9" key="1">
    <citation type="journal article" date="2020" name="Plant Biotechnol. J.">
        <title>The pomegranate (Punica granatum L.) draft genome dissects genetic divergence between soft- and hard-seeded cultivars.</title>
        <authorList>
            <person name="Luo X."/>
            <person name="Li H."/>
            <person name="Wu Z."/>
            <person name="Yao W."/>
            <person name="Zhao P."/>
            <person name="Cao D."/>
            <person name="Yu H."/>
            <person name="Li K."/>
            <person name="Poudel K."/>
            <person name="Zhao D."/>
            <person name="Zhang F."/>
            <person name="Xia X."/>
            <person name="Chen L."/>
            <person name="Wang Q."/>
            <person name="Jing D."/>
            <person name="Cao S."/>
        </authorList>
    </citation>
    <scope>NUCLEOTIDE SEQUENCE [LARGE SCALE GENOMIC DNA]</scope>
    <source>
        <strain evidence="9">cv. Tunisia</strain>
    </source>
</reference>
<dbReference type="GO" id="GO:0003677">
    <property type="term" value="F:DNA binding"/>
    <property type="evidence" value="ECO:0007669"/>
    <property type="project" value="UniProtKB-KW"/>
</dbReference>
<dbReference type="Gene3D" id="3.30.730.10">
    <property type="entry name" value="AP2/ERF domain"/>
    <property type="match status" value="1"/>
</dbReference>
<gene>
    <name evidence="10" type="primary">LOC116193866</name>
</gene>
<keyword evidence="2" id="KW-0805">Transcription regulation</keyword>
<evidence type="ECO:0000256" key="6">
    <source>
        <dbReference type="ARBA" id="ARBA00024343"/>
    </source>
</evidence>
<keyword evidence="5" id="KW-0539">Nucleus</keyword>
<dbReference type="Pfam" id="PF00847">
    <property type="entry name" value="AP2"/>
    <property type="match status" value="1"/>
</dbReference>
<dbReference type="InterPro" id="IPR044808">
    <property type="entry name" value="ERF_plant"/>
</dbReference>
<dbReference type="PANTHER" id="PTHR31190:SF287">
    <property type="entry name" value="DEVELOPMENT RELATED ERF PROTEIN"/>
    <property type="match status" value="1"/>
</dbReference>
<dbReference type="InterPro" id="IPR016177">
    <property type="entry name" value="DNA-bd_dom_sf"/>
</dbReference>
<evidence type="ECO:0000256" key="4">
    <source>
        <dbReference type="ARBA" id="ARBA00023163"/>
    </source>
</evidence>
<dbReference type="GO" id="GO:0005634">
    <property type="term" value="C:nucleus"/>
    <property type="evidence" value="ECO:0007669"/>
    <property type="project" value="UniProtKB-SubCell"/>
</dbReference>
<evidence type="ECO:0000313" key="10">
    <source>
        <dbReference type="RefSeq" id="XP_031378471.1"/>
    </source>
</evidence>
<reference evidence="10" key="2">
    <citation type="submission" date="2025-08" db="UniProtKB">
        <authorList>
            <consortium name="RefSeq"/>
        </authorList>
    </citation>
    <scope>IDENTIFICATION</scope>
    <source>
        <tissue evidence="10">Leaf</tissue>
    </source>
</reference>
<evidence type="ECO:0000256" key="3">
    <source>
        <dbReference type="ARBA" id="ARBA00023125"/>
    </source>
</evidence>
<dbReference type="InterPro" id="IPR001471">
    <property type="entry name" value="AP2/ERF_dom"/>
</dbReference>
<dbReference type="OrthoDB" id="1647183at2759"/>
<dbReference type="GO" id="GO:0003700">
    <property type="term" value="F:DNA-binding transcription factor activity"/>
    <property type="evidence" value="ECO:0007669"/>
    <property type="project" value="InterPro"/>
</dbReference>
<name>A0A6P8CA71_PUNGR</name>
<dbReference type="SUPFAM" id="SSF54171">
    <property type="entry name" value="DNA-binding domain"/>
    <property type="match status" value="1"/>
</dbReference>
<evidence type="ECO:0000256" key="5">
    <source>
        <dbReference type="ARBA" id="ARBA00023242"/>
    </source>
</evidence>
<proteinExistence type="inferred from homology"/>
<dbReference type="PROSITE" id="PS51032">
    <property type="entry name" value="AP2_ERF"/>
    <property type="match status" value="1"/>
</dbReference>
<sequence length="318" mass="35495">MIYIYRHTYIPKPYKYLRENSCSTITNFNPFFHLSLSLSLSLSLLCKLSCSTHNKELIEAKYRNMMYNDYGTTTLDEYPLSTWRTFNSSTATASASATATAPLFLNCFSHYWGDLSLQFDDSEDMLIFNSLHEALLSGWSPSPAPVDCPSPPPPVVHDHPQAAVAQPPASYSCCSTFDDQNFVAFSQDIINQCPYFQPVDYYGGTAAVAVTAKIERHYRGVRKRPWGKFAAEIRDRAKNGARVWLGTYETAEEAALAYDRAAFRMRGSRALLNFPHRIGSNEPEPVRVTAKRKQTGPACGGLARTRSKRKPTVSIGGG</sequence>